<dbReference type="GO" id="GO:0010181">
    <property type="term" value="F:FMN binding"/>
    <property type="evidence" value="ECO:0007669"/>
    <property type="project" value="InterPro"/>
</dbReference>
<dbReference type="STRING" id="604354.TSIB_1740"/>
<dbReference type="PANTHER" id="PTHR43717">
    <property type="entry name" value="ANAEROBIC NITRIC OXIDE REDUCTASE FLAVORUBREDOXIN"/>
    <property type="match status" value="1"/>
</dbReference>
<dbReference type="KEGG" id="tsi:TSIB_1740"/>
<dbReference type="InterPro" id="IPR036866">
    <property type="entry name" value="RibonucZ/Hydroxyglut_hydro"/>
</dbReference>
<dbReference type="GO" id="GO:0009055">
    <property type="term" value="F:electron transfer activity"/>
    <property type="evidence" value="ECO:0007669"/>
    <property type="project" value="InterPro"/>
</dbReference>
<sequence length="414" mass="46485">MLDKFGQKGLKTLIMTYVIEVNIMKTVKIADGIYWVGVKDWDRRIFDSLIPLPEGTSYNAYLVVGEEKMALIDTVNPGFEEEFENKINDVKNIGDIDYIVMNHAEPDHAGAIPYLMSKNKKALLIATQKGAEMAKTYYDVPDERIMVVKDGDTVSLGGKTLRFIEAPWLHWPETMFTYLVEDKILFPCDFFGAHVAKGLYDEEVPELLEHAQRYFGEIMMPFAQMAKKALQKLDNLEIEMIAPSHGPIYKLPEKILDAYRKWASGETQEKVLIVYVSMWGANDAMVRELANLLLAKGVEVRVHNLVGADIGEIAKDLVDSRAIVIGAPTVLAGAHPLAVYGAYLVKALRPPAKYAVILGSYGWHGRSKDALLQMLSGMKIELVGSLEVRAKPREEDYESLSKLADMLTKKIREE</sequence>
<dbReference type="HOGENOM" id="CLU_017490_0_0_2"/>
<dbReference type="InterPro" id="IPR045761">
    <property type="entry name" value="ODP_dom"/>
</dbReference>
<accession>C6A596</accession>
<name>C6A596_THESM</name>
<evidence type="ECO:0000313" key="3">
    <source>
        <dbReference type="Proteomes" id="UP000009079"/>
    </source>
</evidence>
<dbReference type="GO" id="GO:0046872">
    <property type="term" value="F:metal ion binding"/>
    <property type="evidence" value="ECO:0007669"/>
    <property type="project" value="InterPro"/>
</dbReference>
<dbReference type="Gene3D" id="3.60.15.10">
    <property type="entry name" value="Ribonuclease Z/Hydroxyacylglutathione hydrolase-like"/>
    <property type="match status" value="1"/>
</dbReference>
<dbReference type="PIRSF" id="PIRSF005243">
    <property type="entry name" value="ROO"/>
    <property type="match status" value="1"/>
</dbReference>
<dbReference type="PANTHER" id="PTHR43717:SF1">
    <property type="entry name" value="ANAEROBIC NITRIC OXIDE REDUCTASE FLAVORUBREDOXIN"/>
    <property type="match status" value="1"/>
</dbReference>
<keyword evidence="3" id="KW-1185">Reference proteome</keyword>
<dbReference type="GO" id="GO:0016491">
    <property type="term" value="F:oxidoreductase activity"/>
    <property type="evidence" value="ECO:0007669"/>
    <property type="project" value="InterPro"/>
</dbReference>
<protein>
    <submittedName>
        <fullName evidence="2">Flavoprotein</fullName>
    </submittedName>
</protein>
<dbReference type="InterPro" id="IPR001279">
    <property type="entry name" value="Metallo-B-lactamas"/>
</dbReference>
<dbReference type="InterPro" id="IPR016440">
    <property type="entry name" value="Rubredoxin-O_OxRdtase"/>
</dbReference>
<feature type="domain" description="Flavodoxin-like" evidence="1">
    <location>
        <begin position="271"/>
        <end position="414"/>
    </location>
</feature>
<dbReference type="EMBL" id="CP001463">
    <property type="protein sequence ID" value="ACS90791.1"/>
    <property type="molecule type" value="Genomic_DNA"/>
</dbReference>
<dbReference type="eggNOG" id="arCOG00509">
    <property type="taxonomic scope" value="Archaea"/>
</dbReference>
<reference evidence="2 3" key="1">
    <citation type="journal article" date="2009" name="Appl. Environ. Microbiol.">
        <title>Metabolic versatility and indigenous origin of the archaeon Thermococcus sibiricus, isolated from a siberian oil reservoir, as revealed by genome analysis.</title>
        <authorList>
            <person name="Mardanov A.V."/>
            <person name="Ravin N.V."/>
            <person name="Svetlitchnyi V.A."/>
            <person name="Beletsky A.V."/>
            <person name="Miroshnichenko M.L."/>
            <person name="Bonch-Osmolovskaya E.A."/>
            <person name="Skryabin K.G."/>
        </authorList>
    </citation>
    <scope>NUCLEOTIDE SEQUENCE [LARGE SCALE GENOMIC DNA]</scope>
    <source>
        <strain evidence="3">DSM 12597 / MM 739</strain>
    </source>
</reference>
<dbReference type="SMART" id="SM00849">
    <property type="entry name" value="Lactamase_B"/>
    <property type="match status" value="1"/>
</dbReference>
<evidence type="ECO:0000313" key="2">
    <source>
        <dbReference type="EMBL" id="ACS90791.1"/>
    </source>
</evidence>
<dbReference type="Gene3D" id="3.40.50.360">
    <property type="match status" value="1"/>
</dbReference>
<dbReference type="CDD" id="cd07709">
    <property type="entry name" value="flavodiiron_proteins_MBL-fold"/>
    <property type="match status" value="1"/>
</dbReference>
<organism evidence="2 3">
    <name type="scientific">Thermococcus sibiricus (strain DSM 12597 / MM 739)</name>
    <dbReference type="NCBI Taxonomy" id="604354"/>
    <lineage>
        <taxon>Archaea</taxon>
        <taxon>Methanobacteriati</taxon>
        <taxon>Methanobacteriota</taxon>
        <taxon>Thermococci</taxon>
        <taxon>Thermococcales</taxon>
        <taxon>Thermococcaceae</taxon>
        <taxon>Thermococcus</taxon>
    </lineage>
</organism>
<proteinExistence type="predicted"/>
<gene>
    <name evidence="2" type="ordered locus">TSIB_1740</name>
</gene>
<dbReference type="InterPro" id="IPR029039">
    <property type="entry name" value="Flavoprotein-like_sf"/>
</dbReference>
<evidence type="ECO:0000259" key="1">
    <source>
        <dbReference type="PROSITE" id="PS50902"/>
    </source>
</evidence>
<dbReference type="SUPFAM" id="SSF56281">
    <property type="entry name" value="Metallo-hydrolase/oxidoreductase"/>
    <property type="match status" value="1"/>
</dbReference>
<dbReference type="Proteomes" id="UP000009079">
    <property type="component" value="Chromosome"/>
</dbReference>
<dbReference type="Pfam" id="PF19583">
    <property type="entry name" value="ODP"/>
    <property type="match status" value="1"/>
</dbReference>
<dbReference type="PROSITE" id="PS50902">
    <property type="entry name" value="FLAVODOXIN_LIKE"/>
    <property type="match status" value="1"/>
</dbReference>
<dbReference type="InterPro" id="IPR008254">
    <property type="entry name" value="Flavodoxin/NO_synth"/>
</dbReference>
<dbReference type="AlphaFoldDB" id="C6A596"/>
<dbReference type="SUPFAM" id="SSF52218">
    <property type="entry name" value="Flavoproteins"/>
    <property type="match status" value="1"/>
</dbReference>